<dbReference type="CDD" id="cd20069">
    <property type="entry name" value="5TM_Oxa1-like"/>
    <property type="match status" value="1"/>
</dbReference>
<keyword evidence="9" id="KW-1185">Reference proteome</keyword>
<evidence type="ECO:0000256" key="6">
    <source>
        <dbReference type="SAM" id="Phobius"/>
    </source>
</evidence>
<dbReference type="GO" id="GO:0005743">
    <property type="term" value="C:mitochondrial inner membrane"/>
    <property type="evidence" value="ECO:0007669"/>
    <property type="project" value="TreeGrafter"/>
</dbReference>
<evidence type="ECO:0000313" key="9">
    <source>
        <dbReference type="Proteomes" id="UP001174909"/>
    </source>
</evidence>
<evidence type="ECO:0000256" key="2">
    <source>
        <dbReference type="ARBA" id="ARBA00022692"/>
    </source>
</evidence>
<keyword evidence="2 5" id="KW-0812">Transmembrane</keyword>
<feature type="transmembrane region" description="Helical" evidence="6">
    <location>
        <begin position="249"/>
        <end position="269"/>
    </location>
</feature>
<evidence type="ECO:0000256" key="3">
    <source>
        <dbReference type="ARBA" id="ARBA00022989"/>
    </source>
</evidence>
<dbReference type="AlphaFoldDB" id="A0AA35WBB9"/>
<evidence type="ECO:0000313" key="8">
    <source>
        <dbReference type="EMBL" id="CAI8006957.1"/>
    </source>
</evidence>
<dbReference type="InterPro" id="IPR001708">
    <property type="entry name" value="YidC/ALB3/OXA1/COX18"/>
</dbReference>
<dbReference type="GO" id="GO:0032977">
    <property type="term" value="F:membrane insertase activity"/>
    <property type="evidence" value="ECO:0007669"/>
    <property type="project" value="InterPro"/>
</dbReference>
<reference evidence="8" key="1">
    <citation type="submission" date="2023-03" db="EMBL/GenBank/DDBJ databases">
        <authorList>
            <person name="Steffen K."/>
            <person name="Cardenas P."/>
        </authorList>
    </citation>
    <scope>NUCLEOTIDE SEQUENCE</scope>
</reference>
<comment type="similarity">
    <text evidence="5">Belongs to the OXA1/ALB3/YidC family.</text>
</comment>
<gene>
    <name evidence="8" type="ORF">GBAR_LOCUS4988</name>
</gene>
<feature type="domain" description="Membrane insertase YidC/Oxa/ALB C-terminal" evidence="7">
    <location>
        <begin position="68"/>
        <end position="284"/>
    </location>
</feature>
<keyword evidence="3 6" id="KW-1133">Transmembrane helix</keyword>
<organism evidence="8 9">
    <name type="scientific">Geodia barretti</name>
    <name type="common">Barrett's horny sponge</name>
    <dbReference type="NCBI Taxonomy" id="519541"/>
    <lineage>
        <taxon>Eukaryota</taxon>
        <taxon>Metazoa</taxon>
        <taxon>Porifera</taxon>
        <taxon>Demospongiae</taxon>
        <taxon>Heteroscleromorpha</taxon>
        <taxon>Tetractinellida</taxon>
        <taxon>Astrophorina</taxon>
        <taxon>Geodiidae</taxon>
        <taxon>Geodia</taxon>
    </lineage>
</organism>
<dbReference type="InterPro" id="IPR028055">
    <property type="entry name" value="YidC/Oxa/ALB_C"/>
</dbReference>
<comment type="subcellular location">
    <subcellularLocation>
        <location evidence="1 5">Membrane</location>
        <topology evidence="1 5">Multi-pass membrane protein</topology>
    </subcellularLocation>
</comment>
<dbReference type="Proteomes" id="UP001174909">
    <property type="component" value="Unassembled WGS sequence"/>
</dbReference>
<dbReference type="PANTHER" id="PTHR12428:SF65">
    <property type="entry name" value="CYTOCHROME C OXIDASE ASSEMBLY PROTEIN COX18, MITOCHONDRIAL"/>
    <property type="match status" value="1"/>
</dbReference>
<dbReference type="Pfam" id="PF02096">
    <property type="entry name" value="60KD_IMP"/>
    <property type="match status" value="1"/>
</dbReference>
<dbReference type="GO" id="GO:0033617">
    <property type="term" value="P:mitochondrial respiratory chain complex IV assembly"/>
    <property type="evidence" value="ECO:0007669"/>
    <property type="project" value="TreeGrafter"/>
</dbReference>
<name>A0AA35WBB9_GEOBA</name>
<accession>A0AA35WBB9</accession>
<keyword evidence="4 6" id="KW-0472">Membrane</keyword>
<evidence type="ECO:0000259" key="7">
    <source>
        <dbReference type="Pfam" id="PF02096"/>
    </source>
</evidence>
<sequence>MVGDRSLSSLSVSPLMNWSFHQNYAGSNKKLPLSFSSRSLSTDSVFYPIIHATETSFKAVHTFSHLPWWGVVISSTIILRLVLTLPLAVHQNRTIAKMELLLPTLKEYQEAVKHNIIVKCRRANLPVEEANRRLKKAAKEVARDLYAQEGCSPYRVALLPWVQLPLWITLSFALRNMAGVFPGHPSLETVETALATEGCLWFQDLTVPDPYYVLPIVLVASNLCNIELHSLRRQTPSRSRRIFTNSLRVLSVAMLFVATQMPAVMTLYWTTSSTFGLVQNILFNFPRVRRGLKIPRTPSESQTPFRDLSTTVREKARAFIILQREPSRK</sequence>
<dbReference type="EMBL" id="CASHTH010000737">
    <property type="protein sequence ID" value="CAI8006957.1"/>
    <property type="molecule type" value="Genomic_DNA"/>
</dbReference>
<dbReference type="GO" id="GO:0032979">
    <property type="term" value="P:protein insertion into mitochondrial inner membrane from matrix"/>
    <property type="evidence" value="ECO:0007669"/>
    <property type="project" value="TreeGrafter"/>
</dbReference>
<feature type="transmembrane region" description="Helical" evidence="6">
    <location>
        <begin position="66"/>
        <end position="89"/>
    </location>
</feature>
<dbReference type="PANTHER" id="PTHR12428">
    <property type="entry name" value="OXA1"/>
    <property type="match status" value="1"/>
</dbReference>
<evidence type="ECO:0000256" key="1">
    <source>
        <dbReference type="ARBA" id="ARBA00004141"/>
    </source>
</evidence>
<comment type="caution">
    <text evidence="8">The sequence shown here is derived from an EMBL/GenBank/DDBJ whole genome shotgun (WGS) entry which is preliminary data.</text>
</comment>
<evidence type="ECO:0000256" key="5">
    <source>
        <dbReference type="RuleBase" id="RU003945"/>
    </source>
</evidence>
<evidence type="ECO:0000256" key="4">
    <source>
        <dbReference type="ARBA" id="ARBA00023136"/>
    </source>
</evidence>
<protein>
    <submittedName>
        <fullName evidence="8">Cytochrome c oxidase assembly protein COX18, mitochondrial</fullName>
    </submittedName>
</protein>
<proteinExistence type="inferred from homology"/>